<reference evidence="2" key="1">
    <citation type="submission" date="2019-09" db="EMBL/GenBank/DDBJ databases">
        <title>The Mitochondrial Proteome of the Jakobid, Andalucia godoyi, a Protist With the Most Gene-Rich and Bacteria-Like Mitochondrial Genome.</title>
        <authorList>
            <person name="Gray M.W."/>
            <person name="Burger G."/>
            <person name="Derelle R."/>
            <person name="Klimes V."/>
            <person name="Leger M."/>
            <person name="Sarrasin M."/>
            <person name="Vlcek C."/>
            <person name="Roger A.J."/>
            <person name="Elias M."/>
            <person name="Lang B.F."/>
        </authorList>
    </citation>
    <scope>NUCLEOTIDE SEQUENCE</scope>
    <source>
        <strain evidence="2">And28</strain>
    </source>
</reference>
<feature type="transmembrane region" description="Helical" evidence="1">
    <location>
        <begin position="68"/>
        <end position="88"/>
    </location>
</feature>
<keyword evidence="1" id="KW-1133">Transmembrane helix</keyword>
<dbReference type="EMBL" id="VRVR01000002">
    <property type="protein sequence ID" value="KAF0853130.1"/>
    <property type="molecule type" value="Genomic_DNA"/>
</dbReference>
<organism evidence="2 3">
    <name type="scientific">Andalucia godoyi</name>
    <name type="common">Flagellate</name>
    <dbReference type="NCBI Taxonomy" id="505711"/>
    <lineage>
        <taxon>Eukaryota</taxon>
        <taxon>Discoba</taxon>
        <taxon>Jakobida</taxon>
        <taxon>Andalucina</taxon>
        <taxon>Andaluciidae</taxon>
        <taxon>Andalucia</taxon>
    </lineage>
</organism>
<dbReference type="InterPro" id="IPR038863">
    <property type="entry name" value="Put_Complex_I_su8"/>
</dbReference>
<gene>
    <name evidence="2" type="ORF">ANDGO_03237</name>
</gene>
<evidence type="ECO:0000313" key="2">
    <source>
        <dbReference type="EMBL" id="KAF0853130.1"/>
    </source>
</evidence>
<dbReference type="PANTHER" id="PTHR36401">
    <property type="entry name" value="NADH DEHYDROGENASE [UBIQUINONE] 1 BETA SUBCOMPLEX SUBUNIT 8, MITOCHONDRIAL"/>
    <property type="match status" value="1"/>
</dbReference>
<name>A0A8K0AHS0_ANDGO</name>
<dbReference type="AlphaFoldDB" id="A0A8K0AHS0"/>
<evidence type="ECO:0000313" key="3">
    <source>
        <dbReference type="Proteomes" id="UP000799049"/>
    </source>
</evidence>
<keyword evidence="3" id="KW-1185">Reference proteome</keyword>
<keyword evidence="1" id="KW-0812">Transmembrane</keyword>
<proteinExistence type="predicted"/>
<dbReference type="OrthoDB" id="2014058at2759"/>
<dbReference type="Proteomes" id="UP000799049">
    <property type="component" value="Unassembled WGS sequence"/>
</dbReference>
<dbReference type="PANTHER" id="PTHR36401:SF1">
    <property type="entry name" value="NADH DEHYDROGENASE [UBIQUINONE] 1 BETA SUBCOMPLEX SUBUNIT 8, MITOCHONDRIAL"/>
    <property type="match status" value="1"/>
</dbReference>
<keyword evidence="1" id="KW-0472">Membrane</keyword>
<evidence type="ECO:0000256" key="1">
    <source>
        <dbReference type="SAM" id="Phobius"/>
    </source>
</evidence>
<accession>A0A8K0AHS0</accession>
<protein>
    <submittedName>
        <fullName evidence="2">Mitochondrial Complex I (CI) NADH:ubiquinone oxidoreductase subunit ASHI/NIAM/NDUFB8</fullName>
    </submittedName>
</protein>
<sequence>MSVFTRTFGASRRALFPALRAAGEVRIPSSASELRIPEDSELVWDDGRHRPEPALDDNAPTMSSAKSLGMLIGGFAVFAGVYSLARILHDERPVAKRDLSEAHE</sequence>
<comment type="caution">
    <text evidence="2">The sequence shown here is derived from an EMBL/GenBank/DDBJ whole genome shotgun (WGS) entry which is preliminary data.</text>
</comment>